<reference evidence="1 2" key="1">
    <citation type="journal article" date="2019" name="Nat. Ecol. Evol.">
        <title>Megaphylogeny resolves global patterns of mushroom evolution.</title>
        <authorList>
            <person name="Varga T."/>
            <person name="Krizsan K."/>
            <person name="Foldi C."/>
            <person name="Dima B."/>
            <person name="Sanchez-Garcia M."/>
            <person name="Sanchez-Ramirez S."/>
            <person name="Szollosi G.J."/>
            <person name="Szarkandi J.G."/>
            <person name="Papp V."/>
            <person name="Albert L."/>
            <person name="Andreopoulos W."/>
            <person name="Angelini C."/>
            <person name="Antonin V."/>
            <person name="Barry K.W."/>
            <person name="Bougher N.L."/>
            <person name="Buchanan P."/>
            <person name="Buyck B."/>
            <person name="Bense V."/>
            <person name="Catcheside P."/>
            <person name="Chovatia M."/>
            <person name="Cooper J."/>
            <person name="Damon W."/>
            <person name="Desjardin D."/>
            <person name="Finy P."/>
            <person name="Geml J."/>
            <person name="Haridas S."/>
            <person name="Hughes K."/>
            <person name="Justo A."/>
            <person name="Karasinski D."/>
            <person name="Kautmanova I."/>
            <person name="Kiss B."/>
            <person name="Kocsube S."/>
            <person name="Kotiranta H."/>
            <person name="LaButti K.M."/>
            <person name="Lechner B.E."/>
            <person name="Liimatainen K."/>
            <person name="Lipzen A."/>
            <person name="Lukacs Z."/>
            <person name="Mihaltcheva S."/>
            <person name="Morgado L.N."/>
            <person name="Niskanen T."/>
            <person name="Noordeloos M.E."/>
            <person name="Ohm R.A."/>
            <person name="Ortiz-Santana B."/>
            <person name="Ovrebo C."/>
            <person name="Racz N."/>
            <person name="Riley R."/>
            <person name="Savchenko A."/>
            <person name="Shiryaev A."/>
            <person name="Soop K."/>
            <person name="Spirin V."/>
            <person name="Szebenyi C."/>
            <person name="Tomsovsky M."/>
            <person name="Tulloss R.E."/>
            <person name="Uehling J."/>
            <person name="Grigoriev I.V."/>
            <person name="Vagvolgyi C."/>
            <person name="Papp T."/>
            <person name="Martin F.M."/>
            <person name="Miettinen O."/>
            <person name="Hibbett D.S."/>
            <person name="Nagy L.G."/>
        </authorList>
    </citation>
    <scope>NUCLEOTIDE SEQUENCE [LARGE SCALE GENOMIC DNA]</scope>
    <source>
        <strain evidence="1 2">NL-1719</strain>
    </source>
</reference>
<accession>A0ACD3ACX5</accession>
<evidence type="ECO:0000313" key="2">
    <source>
        <dbReference type="Proteomes" id="UP000308600"/>
    </source>
</evidence>
<keyword evidence="2" id="KW-1185">Reference proteome</keyword>
<protein>
    <submittedName>
        <fullName evidence="1">Uncharacterized protein</fullName>
    </submittedName>
</protein>
<dbReference type="EMBL" id="ML208523">
    <property type="protein sequence ID" value="TFK63432.1"/>
    <property type="molecule type" value="Genomic_DNA"/>
</dbReference>
<evidence type="ECO:0000313" key="1">
    <source>
        <dbReference type="EMBL" id="TFK63432.1"/>
    </source>
</evidence>
<gene>
    <name evidence="1" type="ORF">BDN72DRAFT_321713</name>
</gene>
<organism evidence="1 2">
    <name type="scientific">Pluteus cervinus</name>
    <dbReference type="NCBI Taxonomy" id="181527"/>
    <lineage>
        <taxon>Eukaryota</taxon>
        <taxon>Fungi</taxon>
        <taxon>Dikarya</taxon>
        <taxon>Basidiomycota</taxon>
        <taxon>Agaricomycotina</taxon>
        <taxon>Agaricomycetes</taxon>
        <taxon>Agaricomycetidae</taxon>
        <taxon>Agaricales</taxon>
        <taxon>Pluteineae</taxon>
        <taxon>Pluteaceae</taxon>
        <taxon>Pluteus</taxon>
    </lineage>
</organism>
<proteinExistence type="predicted"/>
<sequence length="345" mass="39061">MSLSVLNLLETGVRDIQLTRYAALASSVIIVYDHLITIDAEVTLIWRSSWSLGKVLFIINRYYTLLSVAYYDYALFSPYLTDEVSLIFFKWQGWTGLFAFVIAEIILQMRLYALYFLNKKVLFLMVFLFVGSVSASGVILALLLQKITMVDSHPGAGIVFCTPTGLSHSFWTFWVPLLGFETFLCIMALFRGFQTFKKDGSLFQSGRHLVRILIRDSVLFYLVMFGAYFTNVLMWLLARQTLLEVPIGFSVALSCVLGNRIILNVRQVNRDLDLTKTRQKKRRRRPGSTSWVDRAAGDSASVYPGGNGGGNRGQETSKTPSTHVLKTTKPNSAWTPTRISRRRTI</sequence>
<dbReference type="Proteomes" id="UP000308600">
    <property type="component" value="Unassembled WGS sequence"/>
</dbReference>
<name>A0ACD3ACX5_9AGAR</name>